<dbReference type="Proteomes" id="UP000499080">
    <property type="component" value="Unassembled WGS sequence"/>
</dbReference>
<dbReference type="AlphaFoldDB" id="A0A4Y2HPI8"/>
<evidence type="ECO:0000313" key="2">
    <source>
        <dbReference type="Proteomes" id="UP000499080"/>
    </source>
</evidence>
<reference evidence="1 2" key="1">
    <citation type="journal article" date="2019" name="Sci. Rep.">
        <title>Orb-weaving spider Araneus ventricosus genome elucidates the spidroin gene catalogue.</title>
        <authorList>
            <person name="Kono N."/>
            <person name="Nakamura H."/>
            <person name="Ohtoshi R."/>
            <person name="Moran D.A.P."/>
            <person name="Shinohara A."/>
            <person name="Yoshida Y."/>
            <person name="Fujiwara M."/>
            <person name="Mori M."/>
            <person name="Tomita M."/>
            <person name="Arakawa K."/>
        </authorList>
    </citation>
    <scope>NUCLEOTIDE SEQUENCE [LARGE SCALE GENOMIC DNA]</scope>
</reference>
<gene>
    <name evidence="1" type="ORF">AVEN_201225_1</name>
</gene>
<proteinExistence type="predicted"/>
<protein>
    <submittedName>
        <fullName evidence="1">Uncharacterized protein</fullName>
    </submittedName>
</protein>
<comment type="caution">
    <text evidence="1">The sequence shown here is derived from an EMBL/GenBank/DDBJ whole genome shotgun (WGS) entry which is preliminary data.</text>
</comment>
<organism evidence="1 2">
    <name type="scientific">Araneus ventricosus</name>
    <name type="common">Orbweaver spider</name>
    <name type="synonym">Epeira ventricosa</name>
    <dbReference type="NCBI Taxonomy" id="182803"/>
    <lineage>
        <taxon>Eukaryota</taxon>
        <taxon>Metazoa</taxon>
        <taxon>Ecdysozoa</taxon>
        <taxon>Arthropoda</taxon>
        <taxon>Chelicerata</taxon>
        <taxon>Arachnida</taxon>
        <taxon>Araneae</taxon>
        <taxon>Araneomorphae</taxon>
        <taxon>Entelegynae</taxon>
        <taxon>Araneoidea</taxon>
        <taxon>Araneidae</taxon>
        <taxon>Araneus</taxon>
    </lineage>
</organism>
<sequence length="91" mass="10177">MARFELGSSYTAGQLIAIGDDTITNNDHKMKECKMGKVRISGGYSKQRGDYANFLSHDCSSGDRADKSFKGFDACGDLLFRVKVLQERFDR</sequence>
<dbReference type="EMBL" id="BGPR01002074">
    <property type="protein sequence ID" value="GBM67296.1"/>
    <property type="molecule type" value="Genomic_DNA"/>
</dbReference>
<evidence type="ECO:0000313" key="1">
    <source>
        <dbReference type="EMBL" id="GBM67296.1"/>
    </source>
</evidence>
<accession>A0A4Y2HPI8</accession>
<name>A0A4Y2HPI8_ARAVE</name>
<keyword evidence="2" id="KW-1185">Reference proteome</keyword>